<dbReference type="Proteomes" id="UP000652567">
    <property type="component" value="Unassembled WGS sequence"/>
</dbReference>
<protein>
    <submittedName>
        <fullName evidence="1">Uncharacterized protein</fullName>
    </submittedName>
</protein>
<keyword evidence="2" id="KW-1185">Reference proteome</keyword>
<sequence length="153" mass="17015">MGVEEELACQEEVVPPPIFSVELNADELCDVAALELDDSLEVNELTAIDEELLSSDEEVIEDWLAGGVITTDELAEEAGAGCWLLLPPLPPPQAVMERASAAMLKNLPKWAKLNKGIPLICNPLSLCFVRGFYPKDRMPETRSILWRVLTYRY</sequence>
<reference evidence="1" key="1">
    <citation type="submission" date="2018-07" db="EMBL/GenBank/DDBJ databases">
        <title>Genome assembly of strain Ka43.</title>
        <authorList>
            <person name="Kukolya J."/>
            <person name="Nagy I."/>
            <person name="Horvath B."/>
            <person name="Toth A."/>
        </authorList>
    </citation>
    <scope>NUCLEOTIDE SEQUENCE</scope>
    <source>
        <strain evidence="1">KB43</strain>
    </source>
</reference>
<dbReference type="AlphaFoldDB" id="A0A928V3T1"/>
<name>A0A928V3T1_9GAMM</name>
<evidence type="ECO:0000313" key="2">
    <source>
        <dbReference type="Proteomes" id="UP000652567"/>
    </source>
</evidence>
<accession>A0A928V3T1</accession>
<proteinExistence type="predicted"/>
<organism evidence="1 2">
    <name type="scientific">Cellvibrio polysaccharolyticus</name>
    <dbReference type="NCBI Taxonomy" id="2082724"/>
    <lineage>
        <taxon>Bacteria</taxon>
        <taxon>Pseudomonadati</taxon>
        <taxon>Pseudomonadota</taxon>
        <taxon>Gammaproteobacteria</taxon>
        <taxon>Cellvibrionales</taxon>
        <taxon>Cellvibrionaceae</taxon>
        <taxon>Cellvibrio</taxon>
    </lineage>
</organism>
<evidence type="ECO:0000313" key="1">
    <source>
        <dbReference type="EMBL" id="MBE8716690.1"/>
    </source>
</evidence>
<dbReference type="EMBL" id="PRDL01000001">
    <property type="protein sequence ID" value="MBE8716690.1"/>
    <property type="molecule type" value="Genomic_DNA"/>
</dbReference>
<gene>
    <name evidence="1" type="ORF">C4F51_05745</name>
</gene>
<comment type="caution">
    <text evidence="1">The sequence shown here is derived from an EMBL/GenBank/DDBJ whole genome shotgun (WGS) entry which is preliminary data.</text>
</comment>